<gene>
    <name evidence="1" type="ORF">BV95_00570</name>
</gene>
<evidence type="ECO:0000313" key="1">
    <source>
        <dbReference type="EMBL" id="KEQ55021.1"/>
    </source>
</evidence>
<sequence>MADTAADYRARAAADLAEAQQLVLPHARDRMLHSADRWSKMADAADRRVR</sequence>
<comment type="caution">
    <text evidence="1">The sequence shown here is derived from an EMBL/GenBank/DDBJ whole genome shotgun (WGS) entry which is preliminary data.</text>
</comment>
<dbReference type="Proteomes" id="UP000028411">
    <property type="component" value="Unassembled WGS sequence"/>
</dbReference>
<reference evidence="1 2" key="1">
    <citation type="submission" date="2014-02" db="EMBL/GenBank/DDBJ databases">
        <title>Whole genome sequence of Sphingobium chlorophenolicum NBRC 16172.</title>
        <authorList>
            <person name="Gan H.M."/>
            <person name="Gan H.Y."/>
            <person name="Chew T.H."/>
            <person name="Savka M.A."/>
        </authorList>
    </citation>
    <scope>NUCLEOTIDE SEQUENCE [LARGE SCALE GENOMIC DNA]</scope>
    <source>
        <strain evidence="1 2">NBRC 16172</strain>
    </source>
</reference>
<dbReference type="eggNOG" id="ENOG5031E8A">
    <property type="taxonomic scope" value="Bacteria"/>
</dbReference>
<protein>
    <submittedName>
        <fullName evidence="1">Uncharacterized protein</fullName>
    </submittedName>
</protein>
<name>A0A081RIJ8_SPHCR</name>
<evidence type="ECO:0000313" key="2">
    <source>
        <dbReference type="Proteomes" id="UP000028411"/>
    </source>
</evidence>
<organism evidence="1 2">
    <name type="scientific">Sphingobium chlorophenolicum</name>
    <dbReference type="NCBI Taxonomy" id="46429"/>
    <lineage>
        <taxon>Bacteria</taxon>
        <taxon>Pseudomonadati</taxon>
        <taxon>Pseudomonadota</taxon>
        <taxon>Alphaproteobacteria</taxon>
        <taxon>Sphingomonadales</taxon>
        <taxon>Sphingomonadaceae</taxon>
        <taxon>Sphingobium</taxon>
    </lineage>
</organism>
<dbReference type="OrthoDB" id="7584836at2"/>
<accession>A0A081RIJ8</accession>
<dbReference type="AlphaFoldDB" id="A0A081RIJ8"/>
<proteinExistence type="predicted"/>
<dbReference type="EMBL" id="JFHR01000003">
    <property type="protein sequence ID" value="KEQ55021.1"/>
    <property type="molecule type" value="Genomic_DNA"/>
</dbReference>
<dbReference type="RefSeq" id="WP_007406311.1">
    <property type="nucleotide sequence ID" value="NZ_JFHR01000003.1"/>
</dbReference>